<feature type="compositionally biased region" description="Basic and acidic residues" evidence="4">
    <location>
        <begin position="2622"/>
        <end position="2634"/>
    </location>
</feature>
<feature type="region of interest" description="Disordered" evidence="4">
    <location>
        <begin position="1741"/>
        <end position="1763"/>
    </location>
</feature>
<dbReference type="PANTHER" id="PTHR13817">
    <property type="entry name" value="TITIN"/>
    <property type="match status" value="1"/>
</dbReference>
<dbReference type="InterPro" id="IPR003599">
    <property type="entry name" value="Ig_sub"/>
</dbReference>
<dbReference type="PROSITE" id="PS50853">
    <property type="entry name" value="FN3"/>
    <property type="match status" value="2"/>
</dbReference>
<feature type="compositionally biased region" description="Basic and acidic residues" evidence="4">
    <location>
        <begin position="2169"/>
        <end position="2212"/>
    </location>
</feature>
<keyword evidence="2" id="KW-1015">Disulfide bond</keyword>
<accession>A0AAN8IFC4</accession>
<feature type="non-terminal residue" evidence="7">
    <location>
        <position position="3206"/>
    </location>
</feature>
<keyword evidence="3" id="KW-0393">Immunoglobulin domain</keyword>
<feature type="compositionally biased region" description="Polar residues" evidence="4">
    <location>
        <begin position="2102"/>
        <end position="2115"/>
    </location>
</feature>
<organism evidence="7 8">
    <name type="scientific">Trichostrongylus colubriformis</name>
    <name type="common">Black scour worm</name>
    <dbReference type="NCBI Taxonomy" id="6319"/>
    <lineage>
        <taxon>Eukaryota</taxon>
        <taxon>Metazoa</taxon>
        <taxon>Ecdysozoa</taxon>
        <taxon>Nematoda</taxon>
        <taxon>Chromadorea</taxon>
        <taxon>Rhabditida</taxon>
        <taxon>Rhabditina</taxon>
        <taxon>Rhabditomorpha</taxon>
        <taxon>Strongyloidea</taxon>
        <taxon>Trichostrongylidae</taxon>
        <taxon>Trichostrongylus</taxon>
    </lineage>
</organism>
<comment type="caution">
    <text evidence="7">The sequence shown here is derived from an EMBL/GenBank/DDBJ whole genome shotgun (WGS) entry which is preliminary data.</text>
</comment>
<dbReference type="Proteomes" id="UP001331761">
    <property type="component" value="Unassembled WGS sequence"/>
</dbReference>
<dbReference type="PROSITE" id="PS50835">
    <property type="entry name" value="IG_LIKE"/>
    <property type="match status" value="1"/>
</dbReference>
<feature type="compositionally biased region" description="Basic and acidic residues" evidence="4">
    <location>
        <begin position="2014"/>
        <end position="2044"/>
    </location>
</feature>
<dbReference type="SUPFAM" id="SSF48726">
    <property type="entry name" value="Immunoglobulin"/>
    <property type="match status" value="4"/>
</dbReference>
<feature type="compositionally biased region" description="Acidic residues" evidence="4">
    <location>
        <begin position="2243"/>
        <end position="2252"/>
    </location>
</feature>
<dbReference type="EMBL" id="WIXE01016586">
    <property type="protein sequence ID" value="KAK5972509.1"/>
    <property type="molecule type" value="Genomic_DNA"/>
</dbReference>
<feature type="region of interest" description="Disordered" evidence="4">
    <location>
        <begin position="2787"/>
        <end position="2807"/>
    </location>
</feature>
<evidence type="ECO:0000313" key="8">
    <source>
        <dbReference type="Proteomes" id="UP001331761"/>
    </source>
</evidence>
<dbReference type="InterPro" id="IPR007110">
    <property type="entry name" value="Ig-like_dom"/>
</dbReference>
<feature type="region of interest" description="Disordered" evidence="4">
    <location>
        <begin position="2390"/>
        <end position="2634"/>
    </location>
</feature>
<feature type="compositionally biased region" description="Basic and acidic residues" evidence="4">
    <location>
        <begin position="1039"/>
        <end position="1056"/>
    </location>
</feature>
<sequence>MTTIKAPCFRVEENEVTATSPKQKSPRKISKTKRLTQSLPVHAVAGEDNDSFGEQRSEEVLKDGTDAKSVGDDSKEKDRGVPEEEPQTNEASYNETGISCTFEKSNDRSHVDHIEEDSVTSRMSWTECYVNAEFIKKSKSLKVSRKLKQDHLYRNVLTSNKGKSVEDHGSGADGTAADQITFSERNVKSSLSAVDQRDSSEKVIGGASVDQVAFNEWSSGIELADSDKLHYGSSEMVVGKKSVDQTAFSERSSDVKLAKPAENRSFAEVELSTQNKVHETAFNERSSNIRFKKSEDSRDSSAWKEFSDETTDSTSFSERSARTKLTAKRDRHDEYSEGTVDEKTADNTSFSERTTNSKLSKSGAQKDANAERIVDEKSIDITSFSERSANAKLTGRNDLQGENAEKSVESASADNTSFSERSTKAKFTKKSARQDDSIESTLDESAADSTAYSERSAAKLSRAGGHYDRNTEITIYEQPADSASFTERSAKAKLIKRDGRQEKGVERNVYVSSADNTSLSERSMEAWLAKEDHYNDDDIEKTVEEKPADSTSFSERSTKAKLTREHDQQGRIAEKGVDLKSTDSTGYSERSMKAKLSKIGHQEEANVEDTVDEKVTGSTSLSERSTKAMLTKGIHQDDSTEKAVDEKQVDGASYSERSASARIIAGADRHDDYSEKIVDVMMTDNTSHSERSIEAKLSKAGDQNVGKGESTLDEKAADSTSLSERSTKAKLTREHDQQGGNAEKGFDVKSTDSTGYSERSMKAKVSKIGRQEEANVEDTVDEKVTGSTSFSERSTKSRLTKGVHQDDSIEKAIVGKQVDSASYSERSASAKFTAKAGRHDDYYERSVDEMVTDNTSLSERSMEARLSKAGDQNAGKGESTLDEKTADSTSFSERSAIAKLTARRGGRQKENAERTVGDKVADSTSLTERSAKARLTKGGDRQISNIEKSVEEKAADSTSFSERSAKAELIGRNERQEDSFRKTVAVKSADSTSFSERSMKAKVSKADDQHAEDVENAFAERSVDSTAFSERSIRGKLAKGVDRQDYSTEKTVDEKSAGITSFSESPVKAKLARGVPQDENADRTVPENVSASTSHSERSMKARLARGGDVQDEHTEKAVDQKMAEDTSFSESSTRAALIAKGDRGDENAERTVDVRSADCTSLSERSMKAKVSKADDRHAEDVENALAEKSVDSTAFSERSIRGKLAKGGDLQDYRTEKTVEEKPAGTTSFSERSVRAKLARGISQDENSDRTVPENVSASTSHSERSMKARLARGGDVRDEHTDKAVNQKMAESASFSESSTRAALIAKGNRADENAERTVGVRSADSTSLSERSVKAKLLRTGDQEGCGNAQKTVDERTADSTSYCELSRTADFSNDSKDDHTEKTSKETATDRTAFSERTSVGHIAKSSKDKDVASSMTPAIKSERISAESEALQAASKKKPLPENVKLARLTYSSVPQLPIIFSEEEGSTTDSDETSSVMFCLPLANTVKVAQTFAIAVSQPVSIKSKDGLSEEIAEGSKSAKKGQKADHVQELSLKGKVPAKKSKPLNIKYLSDETERLLRKKAKETEKGGEAVDSENDFALNKATENEAIYRAPEFRTKKQMVKCTEGDPITVKAYISACPEPSISVYHNEDLICANQAESLVKEGENLYSFTFSVNSVHVEDGGKLIMKAKNQLGSDEYGAFTMEIADCKPDDDDVYTLLVENMAGIDSCTFQVFVKDAGEDSKAQSRRRRILRNLHGSDVPSSDNETENRVQKKRRRIRRVVERPNPYAPRLTQQLIAPHFDSALADKDAVVGENVVMMVTMQGSPPPDVRFYRDGQLIVNDEKYEIRHEVLERIQYRHWLILKNVEKSETAEYACHAINPAGEAWCYSDLTVRRLDEVSVTDKAEEGSAEDDVEDKARRLKKDEQEVSEAETTTKRKKQKKQKPVDEAVASEGVDVKQHDEPPEKMSVSEESYKTEAYEDSAKSSREPSKKTSADSKNKDFAENEAEVPVSRTEAVAARMARAGEALEKERRRDVSAANEEVNKEQRRGKSDVKPGNETSNDVSSPAERDPSPVTSSKKKKSIPKALLIPAQISSRFGDPSVLRSEANMTASITAPENNAEVTSPMKQPHSATIAMKVTSAGRVRSTSSDRSEDEFTFSLQSDTREKTAEEASATLRLLGESKDKADLPPKHMKKAVEKKAEGEDLKDHVASGEAHQTDEKESTQVQYKRVVEAHDKEELELVAEKGAHVDSSAFDDFEETAEMTDVPEIVENVTRDDPTTRGPKTAETDERKKPSKIGSKTKKNKDDLQIMEEKKESISEANAQSVTEKDSGKTLEEGKPGKDRAGGTTELRTAVAESVKESRKVAKSNDEAKPSANEEGLKKTATATLVAKLSKQPEKGNVTRVFRTKSELSEEITGGAHERSHQDKEEMARTQREEYSQPQVSTEGHMGELLADVEEERKSVKKSKKKIAADGFSEKKSTKRQIGDLPENKTEELESIVEGEREPEKMENKDDVETVVLEDERGTMKRKEEEEEEEKTAAGTILKEPEEHPTENKTVEVRDDAEDLETLERSSRAKARKVRSAKKQTEKKAEKSIVDDKAAEDYKNDDQVEDFQRSEDLEKKSRFVTQAGEDHERNFAVESEKEAIKGRDTLALESSEESVLHGALNNVKSSKKKGRRQREVVHLKKDHEELELLETASAPSEEKANGNDERTGNLLLSTSFEHEEMLGRSESDHEFIKQREEKVVEKGLKKKASKSPRIKDEASNAENLEEFSEGAKGAESYVAEEPAVRGVARHEELFSPEMETRKRSDRKIDRTSISETVSDIAVKNTSAVITKPMKHRTIGKEEQPVVLTIELDGPTQDVKWTKNGEPIAISEKYEIVSDGTACKLIIKNADFDDAGLYEVDADGSKSFTNLHISGKPKIKPSTKKDVEVEQNENITLTVAFNCQDDVVATCFFNGALLRGDARVSIDVHSDSVTFRKRKATKDDSGEYIVKLSNEHGDSISIVWENPTDDGGSPITGYVIKKKEDGRRTFQKVAQVSGGKTSSTVDDLEFSTGYVLGVAAINKYGTGEAVETPVITTGSPFEAPQITEKPTISDVLSDGCILKWGKPTNDGGSPIYGYDAYLRKDAGEWEKINDELIFATRLAVGDLLQGVTYEFKIEAVNEAGLSSNSAIPSEPLFITPIEPPQTVISVPRITVTSADSVTVEWDAPE</sequence>
<dbReference type="Pfam" id="PF07679">
    <property type="entry name" value="I-set"/>
    <property type="match status" value="3"/>
</dbReference>
<feature type="compositionally biased region" description="Basic and acidic residues" evidence="4">
    <location>
        <begin position="2480"/>
        <end position="2522"/>
    </location>
</feature>
<keyword evidence="8" id="KW-1185">Reference proteome</keyword>
<feature type="region of interest" description="Disordered" evidence="4">
    <location>
        <begin position="1890"/>
        <end position="2002"/>
    </location>
</feature>
<feature type="region of interest" description="Disordered" evidence="4">
    <location>
        <begin position="2647"/>
        <end position="2706"/>
    </location>
</feature>
<feature type="compositionally biased region" description="Basic residues" evidence="4">
    <location>
        <begin position="2283"/>
        <end position="2293"/>
    </location>
</feature>
<feature type="domain" description="Ig-like" evidence="5">
    <location>
        <begin position="1778"/>
        <end position="1882"/>
    </location>
</feature>
<feature type="compositionally biased region" description="Basic and acidic residues" evidence="4">
    <location>
        <begin position="2577"/>
        <end position="2615"/>
    </location>
</feature>
<feature type="compositionally biased region" description="Basic and acidic residues" evidence="4">
    <location>
        <begin position="368"/>
        <end position="379"/>
    </location>
</feature>
<dbReference type="InterPro" id="IPR050964">
    <property type="entry name" value="Striated_Muscle_Regulatory"/>
</dbReference>
<dbReference type="SMART" id="SM00408">
    <property type="entry name" value="IGc2"/>
    <property type="match status" value="2"/>
</dbReference>
<feature type="compositionally biased region" description="Basic and acidic residues" evidence="4">
    <location>
        <begin position="2317"/>
        <end position="2335"/>
    </location>
</feature>
<feature type="compositionally biased region" description="Basic and acidic residues" evidence="4">
    <location>
        <begin position="1378"/>
        <end position="1394"/>
    </location>
</feature>
<evidence type="ECO:0000256" key="1">
    <source>
        <dbReference type="ARBA" id="ARBA00022737"/>
    </source>
</evidence>
<feature type="compositionally biased region" description="Basic and acidic residues" evidence="4">
    <location>
        <begin position="2263"/>
        <end position="2282"/>
    </location>
</feature>
<feature type="compositionally biased region" description="Basic and acidic residues" evidence="4">
    <location>
        <begin position="1109"/>
        <end position="1125"/>
    </location>
</feature>
<feature type="compositionally biased region" description="Basic and acidic residues" evidence="4">
    <location>
        <begin position="725"/>
        <end position="737"/>
    </location>
</feature>
<feature type="region of interest" description="Disordered" evidence="4">
    <location>
        <begin position="1"/>
        <end position="110"/>
    </location>
</feature>
<feature type="compositionally biased region" description="Basic and acidic residues" evidence="4">
    <location>
        <begin position="2671"/>
        <end position="2684"/>
    </location>
</feature>
<feature type="compositionally biased region" description="Basic and acidic residues" evidence="4">
    <location>
        <begin position="634"/>
        <end position="649"/>
    </location>
</feature>
<feature type="compositionally biased region" description="Basic residues" evidence="4">
    <location>
        <begin position="24"/>
        <end position="34"/>
    </location>
</feature>
<feature type="region of interest" description="Disordered" evidence="4">
    <location>
        <begin position="2127"/>
        <end position="2215"/>
    </location>
</feature>
<feature type="compositionally biased region" description="Basic and acidic residues" evidence="4">
    <location>
        <begin position="556"/>
        <end position="581"/>
    </location>
</feature>
<evidence type="ECO:0000259" key="5">
    <source>
        <dbReference type="PROSITE" id="PS50835"/>
    </source>
</evidence>
<feature type="compositionally biased region" description="Basic and acidic residues" evidence="4">
    <location>
        <begin position="53"/>
        <end position="82"/>
    </location>
</feature>
<feature type="region of interest" description="Disordered" evidence="4">
    <location>
        <begin position="1035"/>
        <end position="1156"/>
    </location>
</feature>
<dbReference type="InterPro" id="IPR003598">
    <property type="entry name" value="Ig_sub2"/>
</dbReference>
<evidence type="ECO:0000256" key="3">
    <source>
        <dbReference type="ARBA" id="ARBA00023319"/>
    </source>
</evidence>
<evidence type="ECO:0000259" key="6">
    <source>
        <dbReference type="PROSITE" id="PS50853"/>
    </source>
</evidence>
<dbReference type="PANTHER" id="PTHR13817:SF151">
    <property type="entry name" value="TITIN"/>
    <property type="match status" value="1"/>
</dbReference>
<dbReference type="InterPro" id="IPR036179">
    <property type="entry name" value="Ig-like_dom_sf"/>
</dbReference>
<reference evidence="7 8" key="1">
    <citation type="submission" date="2019-10" db="EMBL/GenBank/DDBJ databases">
        <title>Assembly and Annotation for the nematode Trichostrongylus colubriformis.</title>
        <authorList>
            <person name="Martin J."/>
        </authorList>
    </citation>
    <scope>NUCLEOTIDE SEQUENCE [LARGE SCALE GENOMIC DNA]</scope>
    <source>
        <strain evidence="7">G859</strain>
        <tissue evidence="7">Whole worm</tissue>
    </source>
</reference>
<dbReference type="SMART" id="SM00409">
    <property type="entry name" value="IG"/>
    <property type="match status" value="4"/>
</dbReference>
<feature type="compositionally biased region" description="Basic and acidic residues" evidence="4">
    <location>
        <begin position="2348"/>
        <end position="2363"/>
    </location>
</feature>
<dbReference type="FunFam" id="2.60.40.10:FF:000107">
    <property type="entry name" value="Myosin, light chain kinase a"/>
    <property type="match status" value="1"/>
</dbReference>
<feature type="compositionally biased region" description="Basic and acidic residues" evidence="4">
    <location>
        <begin position="2294"/>
        <end position="2308"/>
    </location>
</feature>
<feature type="compositionally biased region" description="Basic and acidic residues" evidence="4">
    <location>
        <begin position="2694"/>
        <end position="2705"/>
    </location>
</feature>
<feature type="region of interest" description="Disordered" evidence="4">
    <location>
        <begin position="2102"/>
        <end position="2121"/>
    </location>
</feature>
<feature type="compositionally biased region" description="Basic and acidic residues" evidence="4">
    <location>
        <begin position="2537"/>
        <end position="2552"/>
    </location>
</feature>
<feature type="region of interest" description="Disordered" evidence="4">
    <location>
        <begin position="2237"/>
        <end position="2374"/>
    </location>
</feature>
<feature type="compositionally biased region" description="Polar residues" evidence="4">
    <location>
        <begin position="88"/>
        <end position="103"/>
    </location>
</feature>
<dbReference type="SUPFAM" id="SSF49265">
    <property type="entry name" value="Fibronectin type III"/>
    <property type="match status" value="2"/>
</dbReference>
<feature type="compositionally biased region" description="Polar residues" evidence="4">
    <location>
        <begin position="346"/>
        <end position="363"/>
    </location>
</feature>
<evidence type="ECO:0000313" key="7">
    <source>
        <dbReference type="EMBL" id="KAK5972509.1"/>
    </source>
</evidence>
<feature type="compositionally biased region" description="Basic and acidic residues" evidence="4">
    <location>
        <begin position="327"/>
        <end position="345"/>
    </location>
</feature>
<protein>
    <submittedName>
        <fullName evidence="7">Uncharacterized protein</fullName>
    </submittedName>
</protein>
<keyword evidence="1" id="KW-0677">Repeat</keyword>
<dbReference type="CDD" id="cd00063">
    <property type="entry name" value="FN3"/>
    <property type="match status" value="2"/>
</dbReference>
<dbReference type="Gene3D" id="2.60.40.10">
    <property type="entry name" value="Immunoglobulins"/>
    <property type="match status" value="6"/>
</dbReference>
<dbReference type="SMART" id="SM00060">
    <property type="entry name" value="FN3"/>
    <property type="match status" value="2"/>
</dbReference>
<gene>
    <name evidence="7" type="ORF">GCK32_011364</name>
</gene>
<feature type="compositionally biased region" description="Basic and acidic residues" evidence="4">
    <location>
        <begin position="1211"/>
        <end position="1225"/>
    </location>
</feature>
<feature type="compositionally biased region" description="Basic and acidic residues" evidence="4">
    <location>
        <begin position="1141"/>
        <end position="1156"/>
    </location>
</feature>
<dbReference type="InterPro" id="IPR013783">
    <property type="entry name" value="Ig-like_fold"/>
</dbReference>
<feature type="region of interest" description="Disordered" evidence="4">
    <location>
        <begin position="684"/>
        <end position="1013"/>
    </location>
</feature>
<feature type="region of interest" description="Disordered" evidence="4">
    <location>
        <begin position="533"/>
        <end position="658"/>
    </location>
</feature>
<feature type="compositionally biased region" description="Basic and acidic residues" evidence="4">
    <location>
        <begin position="1904"/>
        <end position="1914"/>
    </location>
</feature>
<feature type="compositionally biased region" description="Basic and acidic residues" evidence="4">
    <location>
        <begin position="963"/>
        <end position="981"/>
    </location>
</feature>
<feature type="region of interest" description="Disordered" evidence="4">
    <location>
        <begin position="2739"/>
        <end position="2768"/>
    </location>
</feature>
<feature type="compositionally biased region" description="Basic and acidic residues" evidence="4">
    <location>
        <begin position="2410"/>
        <end position="2429"/>
    </location>
</feature>
<feature type="compositionally biased region" description="Polar residues" evidence="4">
    <location>
        <begin position="409"/>
        <end position="420"/>
    </location>
</feature>
<proteinExistence type="predicted"/>
<dbReference type="InterPro" id="IPR036116">
    <property type="entry name" value="FN3_sf"/>
</dbReference>
<feature type="compositionally biased region" description="Basic and acidic residues" evidence="4">
    <location>
        <begin position="907"/>
        <end position="921"/>
    </location>
</feature>
<feature type="domain" description="Fibronectin type-III" evidence="6">
    <location>
        <begin position="2983"/>
        <end position="3077"/>
    </location>
</feature>
<feature type="compositionally biased region" description="Basic and acidic residues" evidence="4">
    <location>
        <begin position="1264"/>
        <end position="1288"/>
    </location>
</feature>
<feature type="compositionally biased region" description="Basic residues" evidence="4">
    <location>
        <begin position="2566"/>
        <end position="2576"/>
    </location>
</feature>
<feature type="compositionally biased region" description="Acidic residues" evidence="4">
    <location>
        <begin position="437"/>
        <end position="446"/>
    </location>
</feature>
<dbReference type="InterPro" id="IPR013098">
    <property type="entry name" value="Ig_I-set"/>
</dbReference>
<feature type="compositionally biased region" description="Basic and acidic residues" evidence="4">
    <location>
        <begin position="1004"/>
        <end position="1013"/>
    </location>
</feature>
<feature type="compositionally biased region" description="Basic and acidic residues" evidence="4">
    <location>
        <begin position="837"/>
        <end position="848"/>
    </location>
</feature>
<feature type="compositionally biased region" description="Basic and acidic residues" evidence="4">
    <location>
        <begin position="687"/>
        <end position="699"/>
    </location>
</feature>
<feature type="region of interest" description="Disordered" evidence="4">
    <location>
        <begin position="2014"/>
        <end position="2089"/>
    </location>
</feature>
<feature type="domain" description="Fibronectin type-III" evidence="6">
    <location>
        <begin position="3083"/>
        <end position="3181"/>
    </location>
</feature>
<dbReference type="Pfam" id="PF00041">
    <property type="entry name" value="fn3"/>
    <property type="match status" value="2"/>
</dbReference>
<feature type="region of interest" description="Disordered" evidence="4">
    <location>
        <begin position="300"/>
        <end position="470"/>
    </location>
</feature>
<feature type="region of interest" description="Disordered" evidence="4">
    <location>
        <begin position="1209"/>
        <end position="1422"/>
    </location>
</feature>
<name>A0AAN8IFC4_TRICO</name>
<dbReference type="InterPro" id="IPR003961">
    <property type="entry name" value="FN3_dom"/>
</dbReference>
<feature type="compositionally biased region" description="Basic and acidic residues" evidence="4">
    <location>
        <begin position="1943"/>
        <end position="1991"/>
    </location>
</feature>
<evidence type="ECO:0000256" key="4">
    <source>
        <dbReference type="SAM" id="MobiDB-lite"/>
    </source>
</evidence>
<evidence type="ECO:0000256" key="2">
    <source>
        <dbReference type="ARBA" id="ARBA00023157"/>
    </source>
</evidence>